<proteinExistence type="predicted"/>
<dbReference type="Proteomes" id="UP000827976">
    <property type="component" value="Chromosome 14"/>
</dbReference>
<evidence type="ECO:0000313" key="2">
    <source>
        <dbReference type="Proteomes" id="UP000827976"/>
    </source>
</evidence>
<evidence type="ECO:0000313" key="1">
    <source>
        <dbReference type="EMBL" id="KAH7662722.1"/>
    </source>
</evidence>
<dbReference type="EC" id="3.2.1.21" evidence="1"/>
<keyword evidence="1" id="KW-0326">Glycosidase</keyword>
<comment type="caution">
    <text evidence="1">The sequence shown here is derived from an EMBL/GenBank/DDBJ whole genome shotgun (WGS) entry which is preliminary data.</text>
</comment>
<gene>
    <name evidence="1" type="ORF">IHE45_14G007100</name>
</gene>
<protein>
    <submittedName>
        <fullName evidence="1">Beta-glucosidase protein</fullName>
        <ecNumber evidence="1">3.2.1.21</ecNumber>
    </submittedName>
</protein>
<keyword evidence="1" id="KW-0378">Hydrolase</keyword>
<keyword evidence="2" id="KW-1185">Reference proteome</keyword>
<reference evidence="2" key="1">
    <citation type="journal article" date="2022" name="Nat. Commun.">
        <title>Chromosome evolution and the genetic basis of agronomically important traits in greater yam.</title>
        <authorList>
            <person name="Bredeson J.V."/>
            <person name="Lyons J.B."/>
            <person name="Oniyinde I.O."/>
            <person name="Okereke N.R."/>
            <person name="Kolade O."/>
            <person name="Nnabue I."/>
            <person name="Nwadili C.O."/>
            <person name="Hribova E."/>
            <person name="Parker M."/>
            <person name="Nwogha J."/>
            <person name="Shu S."/>
            <person name="Carlson J."/>
            <person name="Kariba R."/>
            <person name="Muthemba S."/>
            <person name="Knop K."/>
            <person name="Barton G.J."/>
            <person name="Sherwood A.V."/>
            <person name="Lopez-Montes A."/>
            <person name="Asiedu R."/>
            <person name="Jamnadass R."/>
            <person name="Muchugi A."/>
            <person name="Goodstein D."/>
            <person name="Egesi C.N."/>
            <person name="Featherston J."/>
            <person name="Asfaw A."/>
            <person name="Simpson G.G."/>
            <person name="Dolezel J."/>
            <person name="Hendre P.S."/>
            <person name="Van Deynze A."/>
            <person name="Kumar P.L."/>
            <person name="Obidiegwu J.E."/>
            <person name="Bhattacharjee R."/>
            <person name="Rokhsar D.S."/>
        </authorList>
    </citation>
    <scope>NUCLEOTIDE SEQUENCE [LARGE SCALE GENOMIC DNA]</scope>
    <source>
        <strain evidence="2">cv. TDa95/00328</strain>
    </source>
</reference>
<name>A0ACB7UPR2_DIOAL</name>
<sequence>MESKKTLGLALILQLLQLFLVSGSLHRSQFPDSFLFGTATSAYQIEGAWLEGNKSLTIWDVFSHLPGKITDGSNGDVADDHYHRYLEDVKMMHSLGINAYRFSISWSRILPRGRFGGINTEGVEFYNNIINALLSKGIQPVVTICHFDLPQELQDRYGAWLSSEIQEDFGYFAEVCFKEFGDRVKYWITINEPNLILKFGYVTGGYPPARCSQPFGNCTSGDSTREPYIAAHNCILSHAIAVDIYKSNYQMKQGGVIGLVLNSRWYEPLRNISDDYIAAQRALAFDLGWFLDPVILGDYPTEMREILGSKLPTFTSEDRKKLRHKIDFIGINHYTTHYVQDCIFSHCELDKYNGNALVFASGEMNGQLIGPRTPIKSMYVVPYGIEKMIMYFKERYNNTPMYITENGLGQKNSNDTSKDDMVNDTDRINFIHDYLSYVVKAMRRGADVRGYFVWSLMDSFEWLYGYTVRFGLFYVDWATLKRTPKLSAKWYQEFLAGQRMLQKADKNSKTQGFM</sequence>
<accession>A0ACB7UPR2</accession>
<organism evidence="1 2">
    <name type="scientific">Dioscorea alata</name>
    <name type="common">Purple yam</name>
    <dbReference type="NCBI Taxonomy" id="55571"/>
    <lineage>
        <taxon>Eukaryota</taxon>
        <taxon>Viridiplantae</taxon>
        <taxon>Streptophyta</taxon>
        <taxon>Embryophyta</taxon>
        <taxon>Tracheophyta</taxon>
        <taxon>Spermatophyta</taxon>
        <taxon>Magnoliopsida</taxon>
        <taxon>Liliopsida</taxon>
        <taxon>Dioscoreales</taxon>
        <taxon>Dioscoreaceae</taxon>
        <taxon>Dioscorea</taxon>
    </lineage>
</organism>
<dbReference type="EMBL" id="CM037024">
    <property type="protein sequence ID" value="KAH7662722.1"/>
    <property type="molecule type" value="Genomic_DNA"/>
</dbReference>